<evidence type="ECO:0000313" key="2">
    <source>
        <dbReference type="Proteomes" id="UP001321473"/>
    </source>
</evidence>
<sequence length="160" mass="17261">MNPNWVWSAPKALAFMPTIMWVRSDGGNVPNNAVPGGKDGGEKTYIGRAEHNGDLIPGKVVASHGCCYVSYAGGEHRYENYEILVFDGASVHWVASSGGSVPHRAVEGGRTSSGEKLYIGRTHHEGTVTVGKIQPSHECLYIPYGGCEHRYTGYEALALQ</sequence>
<dbReference type="PANTHER" id="PTHR31649:SF1">
    <property type="entry name" value="FARNESOIC ACID O-METHYL TRANSFERASE DOMAIN-CONTAINING PROTEIN"/>
    <property type="match status" value="1"/>
</dbReference>
<organism evidence="1 2">
    <name type="scientific">Amblyomma americanum</name>
    <name type="common">Lone star tick</name>
    <dbReference type="NCBI Taxonomy" id="6943"/>
    <lineage>
        <taxon>Eukaryota</taxon>
        <taxon>Metazoa</taxon>
        <taxon>Ecdysozoa</taxon>
        <taxon>Arthropoda</taxon>
        <taxon>Chelicerata</taxon>
        <taxon>Arachnida</taxon>
        <taxon>Acari</taxon>
        <taxon>Parasitiformes</taxon>
        <taxon>Ixodida</taxon>
        <taxon>Ixodoidea</taxon>
        <taxon>Ixodidae</taxon>
        <taxon>Amblyomminae</taxon>
        <taxon>Amblyomma</taxon>
    </lineage>
</organism>
<dbReference type="AlphaFoldDB" id="A0AAQ4FA81"/>
<dbReference type="SMART" id="SM00696">
    <property type="entry name" value="DM9"/>
    <property type="match status" value="2"/>
</dbReference>
<evidence type="ECO:0000313" key="1">
    <source>
        <dbReference type="EMBL" id="KAK8784104.1"/>
    </source>
</evidence>
<keyword evidence="2" id="KW-1185">Reference proteome</keyword>
<dbReference type="InterPro" id="IPR006616">
    <property type="entry name" value="DM9_repeat"/>
</dbReference>
<dbReference type="Proteomes" id="UP001321473">
    <property type="component" value="Unassembled WGS sequence"/>
</dbReference>
<dbReference type="Pfam" id="PF11901">
    <property type="entry name" value="DM9"/>
    <property type="match status" value="1"/>
</dbReference>
<gene>
    <name evidence="1" type="ORF">V5799_009532</name>
</gene>
<reference evidence="1 2" key="1">
    <citation type="journal article" date="2023" name="Arcadia Sci">
        <title>De novo assembly of a long-read Amblyomma americanum tick genome.</title>
        <authorList>
            <person name="Chou S."/>
            <person name="Poskanzer K.E."/>
            <person name="Rollins M."/>
            <person name="Thuy-Boun P.S."/>
        </authorList>
    </citation>
    <scope>NUCLEOTIDE SEQUENCE [LARGE SCALE GENOMIC DNA]</scope>
    <source>
        <strain evidence="1">F_SG_1</strain>
        <tissue evidence="1">Salivary glands</tissue>
    </source>
</reference>
<dbReference type="PANTHER" id="PTHR31649">
    <property type="entry name" value="AGAP009604-PA"/>
    <property type="match status" value="1"/>
</dbReference>
<protein>
    <submittedName>
        <fullName evidence="1">Uncharacterized protein</fullName>
    </submittedName>
</protein>
<comment type="caution">
    <text evidence="1">The sequence shown here is derived from an EMBL/GenBank/DDBJ whole genome shotgun (WGS) entry which is preliminary data.</text>
</comment>
<proteinExistence type="predicted"/>
<name>A0AAQ4FA81_AMBAM</name>
<dbReference type="EMBL" id="JARKHS020004860">
    <property type="protein sequence ID" value="KAK8784104.1"/>
    <property type="molecule type" value="Genomic_DNA"/>
</dbReference>
<accession>A0AAQ4FA81</accession>